<feature type="domain" description="Fatty acid hydroxylase" evidence="6">
    <location>
        <begin position="135"/>
        <end position="275"/>
    </location>
</feature>
<feature type="transmembrane region" description="Helical" evidence="5">
    <location>
        <begin position="122"/>
        <end position="144"/>
    </location>
</feature>
<evidence type="ECO:0000256" key="1">
    <source>
        <dbReference type="ARBA" id="ARBA00004370"/>
    </source>
</evidence>
<evidence type="ECO:0000256" key="5">
    <source>
        <dbReference type="SAM" id="Phobius"/>
    </source>
</evidence>
<keyword evidence="2 5" id="KW-0812">Transmembrane</keyword>
<proteinExistence type="predicted"/>
<protein>
    <submittedName>
        <fullName evidence="7">Sterol desaturase family protein</fullName>
    </submittedName>
</protein>
<name>A0A6B2QVW1_9BURK</name>
<dbReference type="GO" id="GO:0005506">
    <property type="term" value="F:iron ion binding"/>
    <property type="evidence" value="ECO:0007669"/>
    <property type="project" value="InterPro"/>
</dbReference>
<comment type="subcellular location">
    <subcellularLocation>
        <location evidence="1">Membrane</location>
    </subcellularLocation>
</comment>
<comment type="caution">
    <text evidence="7">The sequence shown here is derived from an EMBL/GenBank/DDBJ whole genome shotgun (WGS) entry which is preliminary data.</text>
</comment>
<evidence type="ECO:0000256" key="3">
    <source>
        <dbReference type="ARBA" id="ARBA00022989"/>
    </source>
</evidence>
<dbReference type="PANTHER" id="PTHR11863">
    <property type="entry name" value="STEROL DESATURASE"/>
    <property type="match status" value="1"/>
</dbReference>
<accession>A0A6B2QVW1</accession>
<reference evidence="7" key="1">
    <citation type="submission" date="2020-02" db="EMBL/GenBank/DDBJ databases">
        <authorList>
            <person name="Chen W.-M."/>
        </authorList>
    </citation>
    <scope>NUCLEOTIDE SEQUENCE</scope>
    <source>
        <strain evidence="7">NBD-18</strain>
    </source>
</reference>
<sequence length="318" mass="36907">MNSLIDLFDDVQQWLFETIVQPFLFHAGLSSVIEDAYTGTMWFLIGVLQIILLVVVVGSLQRWRPVEPIVDRRQVRIDILYTVIYRLGIFRIALFFLVRPILESFFGLTRIWGFEPFQLDGIWPGVTDTAWVSLVIYLLAFDLFEYAYHRAQHRYKWFWGLHSVHHSQRQMTMWSDSRVHLLDGLLRDVLLIVLSQLIGVQPAQFVLIVLFTQLVESFSHANVRFSFGRLGSRLLVGPMFHRFHHSIAYDESTAGPAHGHNFAVLFPLWDILFKTARFETDYPPTGIHDQVPEKGGHDYGQSFIAQQVLGVKRMFGRD</sequence>
<feature type="transmembrane region" description="Helical" evidence="5">
    <location>
        <begin position="79"/>
        <end position="102"/>
    </location>
</feature>
<dbReference type="Pfam" id="PF04116">
    <property type="entry name" value="FA_hydroxylase"/>
    <property type="match status" value="1"/>
</dbReference>
<evidence type="ECO:0000256" key="2">
    <source>
        <dbReference type="ARBA" id="ARBA00022692"/>
    </source>
</evidence>
<evidence type="ECO:0000256" key="4">
    <source>
        <dbReference type="ARBA" id="ARBA00023136"/>
    </source>
</evidence>
<dbReference type="GO" id="GO:0016020">
    <property type="term" value="C:membrane"/>
    <property type="evidence" value="ECO:0007669"/>
    <property type="project" value="UniProtKB-SubCell"/>
</dbReference>
<dbReference type="EMBL" id="JAAGRN010000002">
    <property type="protein sequence ID" value="NDY82291.1"/>
    <property type="molecule type" value="Genomic_DNA"/>
</dbReference>
<gene>
    <name evidence="7" type="ORF">G3I67_03500</name>
</gene>
<keyword evidence="3 5" id="KW-1133">Transmembrane helix</keyword>
<keyword evidence="4 5" id="KW-0472">Membrane</keyword>
<dbReference type="RefSeq" id="WP_163651601.1">
    <property type="nucleotide sequence ID" value="NZ_JAAGRN010000002.1"/>
</dbReference>
<dbReference type="GO" id="GO:0016491">
    <property type="term" value="F:oxidoreductase activity"/>
    <property type="evidence" value="ECO:0007669"/>
    <property type="project" value="InterPro"/>
</dbReference>
<dbReference type="AlphaFoldDB" id="A0A6B2QVW1"/>
<evidence type="ECO:0000259" key="6">
    <source>
        <dbReference type="Pfam" id="PF04116"/>
    </source>
</evidence>
<dbReference type="InterPro" id="IPR050307">
    <property type="entry name" value="Sterol_Desaturase_Related"/>
</dbReference>
<dbReference type="GO" id="GO:0008610">
    <property type="term" value="P:lipid biosynthetic process"/>
    <property type="evidence" value="ECO:0007669"/>
    <property type="project" value="InterPro"/>
</dbReference>
<dbReference type="InterPro" id="IPR006694">
    <property type="entry name" value="Fatty_acid_hydroxylase"/>
</dbReference>
<evidence type="ECO:0000313" key="7">
    <source>
        <dbReference type="EMBL" id="NDY82291.1"/>
    </source>
</evidence>
<organism evidence="7">
    <name type="scientific">Sheuella amnicola</name>
    <dbReference type="NCBI Taxonomy" id="2707330"/>
    <lineage>
        <taxon>Bacteria</taxon>
        <taxon>Pseudomonadati</taxon>
        <taxon>Pseudomonadota</taxon>
        <taxon>Betaproteobacteria</taxon>
        <taxon>Burkholderiales</taxon>
        <taxon>Alcaligenaceae</taxon>
        <taxon>Sheuella</taxon>
    </lineage>
</organism>
<feature type="transmembrane region" description="Helical" evidence="5">
    <location>
        <begin position="39"/>
        <end position="58"/>
    </location>
</feature>